<reference evidence="7 8" key="1">
    <citation type="journal article" date="2024" name="J Genomics">
        <title>Draft genome sequencing and assembly of Favolaschia claudopus CIRM-BRFM 2984 isolated from oak limbs.</title>
        <authorList>
            <person name="Navarro D."/>
            <person name="Drula E."/>
            <person name="Chaduli D."/>
            <person name="Cazenave R."/>
            <person name="Ahrendt S."/>
            <person name="Wang J."/>
            <person name="Lipzen A."/>
            <person name="Daum C."/>
            <person name="Barry K."/>
            <person name="Grigoriev I.V."/>
            <person name="Favel A."/>
            <person name="Rosso M.N."/>
            <person name="Martin F."/>
        </authorList>
    </citation>
    <scope>NUCLEOTIDE SEQUENCE [LARGE SCALE GENOMIC DNA]</scope>
    <source>
        <strain evidence="7 8">CIRM-BRFM 2984</strain>
    </source>
</reference>
<dbReference type="AlphaFoldDB" id="A0AAW0CNX8"/>
<evidence type="ECO:0000256" key="5">
    <source>
        <dbReference type="SAM" id="Coils"/>
    </source>
</evidence>
<evidence type="ECO:0000313" key="8">
    <source>
        <dbReference type="Proteomes" id="UP001362999"/>
    </source>
</evidence>
<keyword evidence="3" id="KW-0862">Zinc</keyword>
<name>A0AAW0CNX8_9AGAR</name>
<sequence length="623" mass="70829">MHHSLRLSNLDSLPFSLRRYATPAASGSFQDLERLIANLSRWHDNSQFTRCLPVFYAALDPVNLTTNSPIDSDAMNNAFLSLYALRKLERKHHAVFRDLWPRLWLWIAFFDTHHPEYTMGFERTPMCLILVEILSLFTSNDAIEELVYQLVGVRAMIMEAWVLTTHPNFDHPEGKALFSKLSDVLHGIPVDNHAHFDEILDAVDGVKGVVHLVIGSIFKLYDVNDTFISLTTLKCLTGIMAFLGNLGNKPVLSPALLAAGGANVFTTVAAVSIKSSSHDLEDLNDRQYFVLLCIEALQSIIPCYRAMQTSLAAGLTRLMIYGMTFPPGIEYRGALIFRQVLRQVLPASTVYHSVLLELREALPAIDDLRETLSLRKWDMYDDWAAFEALARDRVKFMEEMERTEETLKACNNTECGIILEKAKFKRCSQCHHAYYCSVDCQKTDWRRGDHRTACRAALLSDLSNKDLTHRNLSFLRKLLHYDINGENPVLRLPATSHDNFRALALHSAVNPLVTVVDYRRGRPNAYITDANSVKAEDLRKQINWDDHIARATRSGGRIELHLIRAQQGDPETSERLLMMPQYSESPAVHQGLLDILRREDGIANWEDEVKELFSRCEGILKVH</sequence>
<feature type="domain" description="MYND-type" evidence="6">
    <location>
        <begin position="412"/>
        <end position="454"/>
    </location>
</feature>
<protein>
    <recommendedName>
        <fullName evidence="6">MYND-type domain-containing protein</fullName>
    </recommendedName>
</protein>
<organism evidence="7 8">
    <name type="scientific">Favolaschia claudopus</name>
    <dbReference type="NCBI Taxonomy" id="2862362"/>
    <lineage>
        <taxon>Eukaryota</taxon>
        <taxon>Fungi</taxon>
        <taxon>Dikarya</taxon>
        <taxon>Basidiomycota</taxon>
        <taxon>Agaricomycotina</taxon>
        <taxon>Agaricomycetes</taxon>
        <taxon>Agaricomycetidae</taxon>
        <taxon>Agaricales</taxon>
        <taxon>Marasmiineae</taxon>
        <taxon>Mycenaceae</taxon>
        <taxon>Favolaschia</taxon>
    </lineage>
</organism>
<proteinExistence type="predicted"/>
<evidence type="ECO:0000259" key="6">
    <source>
        <dbReference type="PROSITE" id="PS50865"/>
    </source>
</evidence>
<evidence type="ECO:0000256" key="3">
    <source>
        <dbReference type="ARBA" id="ARBA00022833"/>
    </source>
</evidence>
<accession>A0AAW0CNX8</accession>
<evidence type="ECO:0000256" key="4">
    <source>
        <dbReference type="PROSITE-ProRule" id="PRU00134"/>
    </source>
</evidence>
<keyword evidence="8" id="KW-1185">Reference proteome</keyword>
<gene>
    <name evidence="7" type="ORF">R3P38DRAFT_2614629</name>
</gene>
<dbReference type="Pfam" id="PF01753">
    <property type="entry name" value="zf-MYND"/>
    <property type="match status" value="1"/>
</dbReference>
<comment type="caution">
    <text evidence="7">The sequence shown here is derived from an EMBL/GenBank/DDBJ whole genome shotgun (WGS) entry which is preliminary data.</text>
</comment>
<dbReference type="PROSITE" id="PS50865">
    <property type="entry name" value="ZF_MYND_2"/>
    <property type="match status" value="1"/>
</dbReference>
<keyword evidence="1" id="KW-0479">Metal-binding</keyword>
<feature type="coiled-coil region" evidence="5">
    <location>
        <begin position="386"/>
        <end position="413"/>
    </location>
</feature>
<dbReference type="Proteomes" id="UP001362999">
    <property type="component" value="Unassembled WGS sequence"/>
</dbReference>
<dbReference type="GO" id="GO:0008270">
    <property type="term" value="F:zinc ion binding"/>
    <property type="evidence" value="ECO:0007669"/>
    <property type="project" value="UniProtKB-KW"/>
</dbReference>
<keyword evidence="2 4" id="KW-0863">Zinc-finger</keyword>
<keyword evidence="5" id="KW-0175">Coiled coil</keyword>
<dbReference type="EMBL" id="JAWWNJ010000016">
    <property type="protein sequence ID" value="KAK7039992.1"/>
    <property type="molecule type" value="Genomic_DNA"/>
</dbReference>
<evidence type="ECO:0000256" key="1">
    <source>
        <dbReference type="ARBA" id="ARBA00022723"/>
    </source>
</evidence>
<dbReference type="Gene3D" id="6.10.140.2220">
    <property type="match status" value="1"/>
</dbReference>
<dbReference type="SUPFAM" id="SSF144232">
    <property type="entry name" value="HIT/MYND zinc finger-like"/>
    <property type="match status" value="1"/>
</dbReference>
<dbReference type="InterPro" id="IPR002893">
    <property type="entry name" value="Znf_MYND"/>
</dbReference>
<evidence type="ECO:0000313" key="7">
    <source>
        <dbReference type="EMBL" id="KAK7039992.1"/>
    </source>
</evidence>
<evidence type="ECO:0000256" key="2">
    <source>
        <dbReference type="ARBA" id="ARBA00022771"/>
    </source>
</evidence>